<dbReference type="EMBL" id="NHTK01001210">
    <property type="protein sequence ID" value="PPR01854.1"/>
    <property type="molecule type" value="Genomic_DNA"/>
</dbReference>
<feature type="domain" description="HNH nuclease" evidence="2">
    <location>
        <begin position="33"/>
        <end position="99"/>
    </location>
</feature>
<dbReference type="InParanoid" id="A0A409YFU0"/>
<protein>
    <recommendedName>
        <fullName evidence="2">HNH nuclease domain-containing protein</fullName>
    </recommendedName>
</protein>
<dbReference type="AlphaFoldDB" id="A0A409YFU0"/>
<evidence type="ECO:0000256" key="1">
    <source>
        <dbReference type="SAM" id="MobiDB-lite"/>
    </source>
</evidence>
<feature type="compositionally biased region" description="Polar residues" evidence="1">
    <location>
        <begin position="296"/>
        <end position="309"/>
    </location>
</feature>
<evidence type="ECO:0000259" key="2">
    <source>
        <dbReference type="Pfam" id="PF13391"/>
    </source>
</evidence>
<feature type="compositionally biased region" description="Polar residues" evidence="1">
    <location>
        <begin position="316"/>
        <end position="330"/>
    </location>
</feature>
<dbReference type="OrthoDB" id="3034237at2759"/>
<dbReference type="Proteomes" id="UP000284842">
    <property type="component" value="Unassembled WGS sequence"/>
</dbReference>
<gene>
    <name evidence="3" type="ORF">CVT24_001742</name>
</gene>
<proteinExistence type="predicted"/>
<sequence>MAPRRFRNPPLLEKITTAARKHAENRDYNEQRCLIENCSPSKAVEMAHIWDRQTKSSIIEALEWGWGLRKGSLNLDTSRNILFLDASLHELYKDRKWALVPEESDVRQFLHKSFDLPLWREDFRDIQGETFKYTFTPIQDMEDIYLARQSTDNSQEVTIHEYPFETFPVLTSHVHPKYVILHLGVILCSGLERSARRRILEKYPWLELVESLYLRWVAYLPEDADQDPTYVIPHHLQDSQESDVESLSDSTGVSFRTPLRRIRRLRPLRGSQSSSSLSSNSSSSAFMYTSSGELQSIATTSHETSSSDPSHGPGPQDSSSMRLLTYSTLREQAHDNKLENPKWRKARILSWAKQCSPVSSELE</sequence>
<organism evidence="3 4">
    <name type="scientific">Panaeolus cyanescens</name>
    <dbReference type="NCBI Taxonomy" id="181874"/>
    <lineage>
        <taxon>Eukaryota</taxon>
        <taxon>Fungi</taxon>
        <taxon>Dikarya</taxon>
        <taxon>Basidiomycota</taxon>
        <taxon>Agaricomycotina</taxon>
        <taxon>Agaricomycetes</taxon>
        <taxon>Agaricomycetidae</taxon>
        <taxon>Agaricales</taxon>
        <taxon>Agaricineae</taxon>
        <taxon>Galeropsidaceae</taxon>
        <taxon>Panaeolus</taxon>
    </lineage>
</organism>
<dbReference type="STRING" id="181874.A0A409YFU0"/>
<dbReference type="Pfam" id="PF13391">
    <property type="entry name" value="HNH_2"/>
    <property type="match status" value="1"/>
</dbReference>
<feature type="region of interest" description="Disordered" evidence="1">
    <location>
        <begin position="296"/>
        <end position="340"/>
    </location>
</feature>
<comment type="caution">
    <text evidence="3">The sequence shown here is derived from an EMBL/GenBank/DDBJ whole genome shotgun (WGS) entry which is preliminary data.</text>
</comment>
<dbReference type="InterPro" id="IPR003615">
    <property type="entry name" value="HNH_nuc"/>
</dbReference>
<name>A0A409YFU0_9AGAR</name>
<keyword evidence="4" id="KW-1185">Reference proteome</keyword>
<accession>A0A409YFU0</accession>
<feature type="compositionally biased region" description="Basic and acidic residues" evidence="1">
    <location>
        <begin position="331"/>
        <end position="340"/>
    </location>
</feature>
<evidence type="ECO:0000313" key="4">
    <source>
        <dbReference type="Proteomes" id="UP000284842"/>
    </source>
</evidence>
<evidence type="ECO:0000313" key="3">
    <source>
        <dbReference type="EMBL" id="PPR01854.1"/>
    </source>
</evidence>
<reference evidence="3 4" key="1">
    <citation type="journal article" date="2018" name="Evol. Lett.">
        <title>Horizontal gene cluster transfer increased hallucinogenic mushroom diversity.</title>
        <authorList>
            <person name="Reynolds H.T."/>
            <person name="Vijayakumar V."/>
            <person name="Gluck-Thaler E."/>
            <person name="Korotkin H.B."/>
            <person name="Matheny P.B."/>
            <person name="Slot J.C."/>
        </authorList>
    </citation>
    <scope>NUCLEOTIDE SEQUENCE [LARGE SCALE GENOMIC DNA]</scope>
    <source>
        <strain evidence="3 4">2629</strain>
    </source>
</reference>